<dbReference type="PANTHER" id="PTHR48090">
    <property type="entry name" value="UNDECAPRENYL-PHOSPHATE 4-DEOXY-4-FORMAMIDO-L-ARABINOSE TRANSFERASE-RELATED"/>
    <property type="match status" value="1"/>
</dbReference>
<dbReference type="SUPFAM" id="SSF53448">
    <property type="entry name" value="Nucleotide-diphospho-sugar transferases"/>
    <property type="match status" value="1"/>
</dbReference>
<proteinExistence type="predicted"/>
<dbReference type="Proteomes" id="UP000198324">
    <property type="component" value="Unassembled WGS sequence"/>
</dbReference>
<sequence>MKTTLLVMTLNEIDGMKAIMPRIKREWVDQIIVVDGGSTDGTIEWAKEQGYQVYVQKKRGFRHAYEEVMPLIEGDVIVTFSPDGNSVAEILPDLIAKMREGYDMVIASRYLGPAKSADDDIVTGFGNWLFTKTVNLLHGGKYTDVMVIYRAYKKQLAYDLELMGDSAFALPEKLFGTKISWEPLLSCRAAKRKLKIAEIPGDEPPRIGGERKLQVLRWGAAYYFQFLREVVWWK</sequence>
<dbReference type="EMBL" id="FZOC01000001">
    <property type="protein sequence ID" value="SNR58876.1"/>
    <property type="molecule type" value="Genomic_DNA"/>
</dbReference>
<evidence type="ECO:0000259" key="1">
    <source>
        <dbReference type="Pfam" id="PF00535"/>
    </source>
</evidence>
<dbReference type="Gene3D" id="3.90.550.10">
    <property type="entry name" value="Spore Coat Polysaccharide Biosynthesis Protein SpsA, Chain A"/>
    <property type="match status" value="1"/>
</dbReference>
<keyword evidence="4" id="KW-1185">Reference proteome</keyword>
<dbReference type="RefSeq" id="WP_179216819.1">
    <property type="nucleotide sequence ID" value="NZ_FZOC01000001.1"/>
</dbReference>
<evidence type="ECO:0000313" key="3">
    <source>
        <dbReference type="EMBL" id="SNS18543.1"/>
    </source>
</evidence>
<organism evidence="3 4">
    <name type="scientific">Humidesulfovibrio mexicanus</name>
    <dbReference type="NCBI Taxonomy" id="147047"/>
    <lineage>
        <taxon>Bacteria</taxon>
        <taxon>Pseudomonadati</taxon>
        <taxon>Thermodesulfobacteriota</taxon>
        <taxon>Desulfovibrionia</taxon>
        <taxon>Desulfovibrionales</taxon>
        <taxon>Desulfovibrionaceae</taxon>
        <taxon>Humidesulfovibrio</taxon>
    </lineage>
</organism>
<accession>A0A239CGR9</accession>
<keyword evidence="3" id="KW-0808">Transferase</keyword>
<dbReference type="CDD" id="cd04179">
    <property type="entry name" value="DPM_DPG-synthase_like"/>
    <property type="match status" value="1"/>
</dbReference>
<feature type="domain" description="Glycosyltransferase 2-like" evidence="1">
    <location>
        <begin position="28"/>
        <end position="156"/>
    </location>
</feature>
<dbReference type="InterPro" id="IPR029044">
    <property type="entry name" value="Nucleotide-diphossugar_trans"/>
</dbReference>
<dbReference type="Pfam" id="PF00535">
    <property type="entry name" value="Glycos_transf_2"/>
    <property type="match status" value="1"/>
</dbReference>
<evidence type="ECO:0000313" key="2">
    <source>
        <dbReference type="EMBL" id="SNR58876.1"/>
    </source>
</evidence>
<dbReference type="EMBL" id="FZOC01000008">
    <property type="protein sequence ID" value="SNS18543.1"/>
    <property type="molecule type" value="Genomic_DNA"/>
</dbReference>
<protein>
    <submittedName>
        <fullName evidence="3">Glycosyltransferase involved in cell wall bisynthesis</fullName>
    </submittedName>
</protein>
<dbReference type="InterPro" id="IPR001173">
    <property type="entry name" value="Glyco_trans_2-like"/>
</dbReference>
<gene>
    <name evidence="2" type="ORF">SAMN04488503_0192</name>
    <name evidence="3" type="ORF">SAMN04488503_3080</name>
</gene>
<dbReference type="InterPro" id="IPR050256">
    <property type="entry name" value="Glycosyltransferase_2"/>
</dbReference>
<reference evidence="3 4" key="1">
    <citation type="submission" date="2017-06" db="EMBL/GenBank/DDBJ databases">
        <authorList>
            <person name="Kim H.J."/>
            <person name="Triplett B.A."/>
        </authorList>
    </citation>
    <scope>NUCLEOTIDE SEQUENCE [LARGE SCALE GENOMIC DNA]</scope>
    <source>
        <strain evidence="3 4">DSM 13116</strain>
    </source>
</reference>
<evidence type="ECO:0000313" key="4">
    <source>
        <dbReference type="Proteomes" id="UP000198324"/>
    </source>
</evidence>
<dbReference type="GO" id="GO:0016740">
    <property type="term" value="F:transferase activity"/>
    <property type="evidence" value="ECO:0007669"/>
    <property type="project" value="UniProtKB-KW"/>
</dbReference>
<dbReference type="AlphaFoldDB" id="A0A239CGR9"/>
<name>A0A239CGR9_9BACT</name>